<dbReference type="AlphaFoldDB" id="A0A8J3VXU6"/>
<organism evidence="2 3">
    <name type="scientific">Sphaerimonospora thailandensis</name>
    <dbReference type="NCBI Taxonomy" id="795644"/>
    <lineage>
        <taxon>Bacteria</taxon>
        <taxon>Bacillati</taxon>
        <taxon>Actinomycetota</taxon>
        <taxon>Actinomycetes</taxon>
        <taxon>Streptosporangiales</taxon>
        <taxon>Streptosporangiaceae</taxon>
        <taxon>Sphaerimonospora</taxon>
    </lineage>
</organism>
<protein>
    <recommendedName>
        <fullName evidence="4">DivIVA domain-containing protein</fullName>
    </recommendedName>
</protein>
<accession>A0A8J3VXU6</accession>
<feature type="region of interest" description="Disordered" evidence="1">
    <location>
        <begin position="112"/>
        <end position="137"/>
    </location>
</feature>
<comment type="caution">
    <text evidence="2">The sequence shown here is derived from an EMBL/GenBank/DDBJ whole genome shotgun (WGS) entry which is preliminary data.</text>
</comment>
<dbReference type="EMBL" id="BOOG01000013">
    <property type="protein sequence ID" value="GIH69289.1"/>
    <property type="molecule type" value="Genomic_DNA"/>
</dbReference>
<dbReference type="Proteomes" id="UP000610966">
    <property type="component" value="Unassembled WGS sequence"/>
</dbReference>
<name>A0A8J3VXU6_9ACTN</name>
<gene>
    <name evidence="2" type="ORF">Mth01_15420</name>
</gene>
<dbReference type="RefSeq" id="WP_204013559.1">
    <property type="nucleotide sequence ID" value="NZ_BOOG01000013.1"/>
</dbReference>
<keyword evidence="3" id="KW-1185">Reference proteome</keyword>
<evidence type="ECO:0000256" key="1">
    <source>
        <dbReference type="SAM" id="MobiDB-lite"/>
    </source>
</evidence>
<proteinExistence type="predicted"/>
<evidence type="ECO:0008006" key="4">
    <source>
        <dbReference type="Google" id="ProtNLM"/>
    </source>
</evidence>
<evidence type="ECO:0000313" key="2">
    <source>
        <dbReference type="EMBL" id="GIH69289.1"/>
    </source>
</evidence>
<sequence length="137" mass="14910">MLIVLVIAGIAVVGCVVLASLGHGGEMAEFPPDVPPLDLPDVHRMTAADLVVLRLPIGIVGYNTEAVDETLRRVATALSERDTRIAVLEQRLAEWTAGRVETLREAYARPVGARREPKSLSAAEVWQDDRADAEESW</sequence>
<evidence type="ECO:0000313" key="3">
    <source>
        <dbReference type="Proteomes" id="UP000610966"/>
    </source>
</evidence>
<reference evidence="2" key="1">
    <citation type="submission" date="2021-01" db="EMBL/GenBank/DDBJ databases">
        <title>Whole genome shotgun sequence of Sphaerimonospora thailandensis NBRC 107569.</title>
        <authorList>
            <person name="Komaki H."/>
            <person name="Tamura T."/>
        </authorList>
    </citation>
    <scope>NUCLEOTIDE SEQUENCE</scope>
    <source>
        <strain evidence="2">NBRC 107569</strain>
    </source>
</reference>